<dbReference type="InterPro" id="IPR021731">
    <property type="entry name" value="AMIN_dom"/>
</dbReference>
<keyword evidence="1 4" id="KW-0378">Hydrolase</keyword>
<organism evidence="4">
    <name type="scientific">hydrothermal vent metagenome</name>
    <dbReference type="NCBI Taxonomy" id="652676"/>
    <lineage>
        <taxon>unclassified sequences</taxon>
        <taxon>metagenomes</taxon>
        <taxon>ecological metagenomes</taxon>
    </lineage>
</organism>
<accession>A0A3B0RZL4</accession>
<dbReference type="EMBL" id="UOEJ01000113">
    <property type="protein sequence ID" value="VAV99374.1"/>
    <property type="molecule type" value="Genomic_DNA"/>
</dbReference>
<dbReference type="EC" id="3.5.1.28" evidence="4"/>
<feature type="compositionally biased region" description="Basic residues" evidence="2">
    <location>
        <begin position="157"/>
        <end position="170"/>
    </location>
</feature>
<evidence type="ECO:0000259" key="3">
    <source>
        <dbReference type="SMART" id="SM00646"/>
    </source>
</evidence>
<dbReference type="InterPro" id="IPR002508">
    <property type="entry name" value="MurNAc-LAA_cat"/>
</dbReference>
<dbReference type="GO" id="GO:0030288">
    <property type="term" value="C:outer membrane-bounded periplasmic space"/>
    <property type="evidence" value="ECO:0007669"/>
    <property type="project" value="TreeGrafter"/>
</dbReference>
<dbReference type="GO" id="GO:0009253">
    <property type="term" value="P:peptidoglycan catabolic process"/>
    <property type="evidence" value="ECO:0007669"/>
    <property type="project" value="InterPro"/>
</dbReference>
<dbReference type="GO" id="GO:0008745">
    <property type="term" value="F:N-acetylmuramoyl-L-alanine amidase activity"/>
    <property type="evidence" value="ECO:0007669"/>
    <property type="project" value="UniProtKB-EC"/>
</dbReference>
<dbReference type="Pfam" id="PF01520">
    <property type="entry name" value="Amidase_3"/>
    <property type="match status" value="1"/>
</dbReference>
<proteinExistence type="predicted"/>
<evidence type="ECO:0000256" key="1">
    <source>
        <dbReference type="ARBA" id="ARBA00022801"/>
    </source>
</evidence>
<dbReference type="SUPFAM" id="SSF53187">
    <property type="entry name" value="Zn-dependent exopeptidases"/>
    <property type="match status" value="1"/>
</dbReference>
<sequence>MNQAIRNIYKYCFMVILTGAILPASSSPAFSETPETRIPEVSAIRIGHSKDNTRFVLDINRNIKFNIFTLANPNRVVIDISEVEFKSNYGGAKGRGFIDRYRYGLFKPGTSRIVLDVKNPVKVHKSFIIKPRKNKSYRFVIDLKKISKAAFETAAKKPPRRPTKPAVKTRPHQDLKVQRQKKLIVLDPGHGGHDPGNLGGKGYRGFPEKTVVLSAARAIKRELEKTGRYEVIMTRNRDVFLKLRARSHIAHDKQADLFISIHADSFKSPKVRGATVYTLSEKASDREAAALAARENKSDVIAGMDLEEEIDIVQSILIDLVKRETMNLSSSFANELIPQLKRAVLLRTRPHRTAGFDVLKGLDVPSVLVELGYLTNRRDAKLLMQKETQQNIGKSVVRAADNFFNKTYVAN</sequence>
<dbReference type="PANTHER" id="PTHR30404">
    <property type="entry name" value="N-ACETYLMURAMOYL-L-ALANINE AMIDASE"/>
    <property type="match status" value="1"/>
</dbReference>
<dbReference type="CDD" id="cd02696">
    <property type="entry name" value="MurNAc-LAA"/>
    <property type="match status" value="1"/>
</dbReference>
<dbReference type="SMART" id="SM00646">
    <property type="entry name" value="Ami_3"/>
    <property type="match status" value="1"/>
</dbReference>
<reference evidence="4" key="1">
    <citation type="submission" date="2018-06" db="EMBL/GenBank/DDBJ databases">
        <authorList>
            <person name="Zhirakovskaya E."/>
        </authorList>
    </citation>
    <scope>NUCLEOTIDE SEQUENCE</scope>
</reference>
<evidence type="ECO:0000313" key="4">
    <source>
        <dbReference type="EMBL" id="VAV99374.1"/>
    </source>
</evidence>
<dbReference type="InterPro" id="IPR050695">
    <property type="entry name" value="N-acetylmuramoyl_amidase_3"/>
</dbReference>
<protein>
    <submittedName>
        <fullName evidence="4">N-acetylmuramoyl-L-alanine amidase</fullName>
        <ecNumber evidence="4">3.5.1.28</ecNumber>
    </submittedName>
</protein>
<gene>
    <name evidence="4" type="ORF">MNBD_ALPHA01-1169</name>
</gene>
<dbReference type="Gene3D" id="3.40.630.40">
    <property type="entry name" value="Zn-dependent exopeptidases"/>
    <property type="match status" value="1"/>
</dbReference>
<dbReference type="AlphaFoldDB" id="A0A3B0RZL4"/>
<feature type="domain" description="MurNAc-LAA" evidence="3">
    <location>
        <begin position="247"/>
        <end position="401"/>
    </location>
</feature>
<feature type="region of interest" description="Disordered" evidence="2">
    <location>
        <begin position="153"/>
        <end position="174"/>
    </location>
</feature>
<name>A0A3B0RZL4_9ZZZZ</name>
<evidence type="ECO:0000256" key="2">
    <source>
        <dbReference type="SAM" id="MobiDB-lite"/>
    </source>
</evidence>
<dbReference type="Pfam" id="PF11741">
    <property type="entry name" value="AMIN"/>
    <property type="match status" value="1"/>
</dbReference>
<dbReference type="PANTHER" id="PTHR30404:SF0">
    <property type="entry name" value="N-ACETYLMURAMOYL-L-ALANINE AMIDASE AMIC"/>
    <property type="match status" value="1"/>
</dbReference>
<dbReference type="Gene3D" id="2.60.40.3500">
    <property type="match status" value="1"/>
</dbReference>